<feature type="compositionally biased region" description="Basic residues" evidence="1">
    <location>
        <begin position="1"/>
        <end position="21"/>
    </location>
</feature>
<gene>
    <name evidence="2" type="ORF">EVAR_28064_1</name>
</gene>
<comment type="caution">
    <text evidence="2">The sequence shown here is derived from an EMBL/GenBank/DDBJ whole genome shotgun (WGS) entry which is preliminary data.</text>
</comment>
<accession>A0A4C1W8J5</accession>
<organism evidence="2 3">
    <name type="scientific">Eumeta variegata</name>
    <name type="common">Bagworm moth</name>
    <name type="synonym">Eumeta japonica</name>
    <dbReference type="NCBI Taxonomy" id="151549"/>
    <lineage>
        <taxon>Eukaryota</taxon>
        <taxon>Metazoa</taxon>
        <taxon>Ecdysozoa</taxon>
        <taxon>Arthropoda</taxon>
        <taxon>Hexapoda</taxon>
        <taxon>Insecta</taxon>
        <taxon>Pterygota</taxon>
        <taxon>Neoptera</taxon>
        <taxon>Endopterygota</taxon>
        <taxon>Lepidoptera</taxon>
        <taxon>Glossata</taxon>
        <taxon>Ditrysia</taxon>
        <taxon>Tineoidea</taxon>
        <taxon>Psychidae</taxon>
        <taxon>Oiketicinae</taxon>
        <taxon>Eumeta</taxon>
    </lineage>
</organism>
<protein>
    <submittedName>
        <fullName evidence="2">Uncharacterized protein</fullName>
    </submittedName>
</protein>
<feature type="region of interest" description="Disordered" evidence="1">
    <location>
        <begin position="1"/>
        <end position="33"/>
    </location>
</feature>
<dbReference type="AlphaFoldDB" id="A0A4C1W8J5"/>
<feature type="region of interest" description="Disordered" evidence="1">
    <location>
        <begin position="75"/>
        <end position="98"/>
    </location>
</feature>
<keyword evidence="3" id="KW-1185">Reference proteome</keyword>
<proteinExistence type="predicted"/>
<dbReference type="EMBL" id="BGZK01000484">
    <property type="protein sequence ID" value="GBP46484.1"/>
    <property type="molecule type" value="Genomic_DNA"/>
</dbReference>
<name>A0A4C1W8J5_EUMVA</name>
<evidence type="ECO:0000256" key="1">
    <source>
        <dbReference type="SAM" id="MobiDB-lite"/>
    </source>
</evidence>
<reference evidence="2 3" key="1">
    <citation type="journal article" date="2019" name="Commun. Biol.">
        <title>The bagworm genome reveals a unique fibroin gene that provides high tensile strength.</title>
        <authorList>
            <person name="Kono N."/>
            <person name="Nakamura H."/>
            <person name="Ohtoshi R."/>
            <person name="Tomita M."/>
            <person name="Numata K."/>
            <person name="Arakawa K."/>
        </authorList>
    </citation>
    <scope>NUCLEOTIDE SEQUENCE [LARGE SCALE GENOMIC DNA]</scope>
</reference>
<evidence type="ECO:0000313" key="3">
    <source>
        <dbReference type="Proteomes" id="UP000299102"/>
    </source>
</evidence>
<evidence type="ECO:0000313" key="2">
    <source>
        <dbReference type="EMBL" id="GBP46484.1"/>
    </source>
</evidence>
<sequence>MPVCTQRRRKQAYFRGSRGRRGTGVARAGGGRGSRPCEMLILLSEARPDDMVLKQAQLPEPTSQEWNDLMWESEEMSSQIMEPEIEEDSSCDLGKRFR</sequence>
<dbReference type="Proteomes" id="UP000299102">
    <property type="component" value="Unassembled WGS sequence"/>
</dbReference>